<evidence type="ECO:0000313" key="6">
    <source>
        <dbReference type="Proteomes" id="UP001152759"/>
    </source>
</evidence>
<name>A0A9P0A1C5_BEMTA</name>
<dbReference type="InterPro" id="IPR000266">
    <property type="entry name" value="Ribosomal_uS17"/>
</dbReference>
<gene>
    <name evidence="5" type="ORF">BEMITA_LOCUS3126</name>
</gene>
<evidence type="ECO:0000313" key="5">
    <source>
        <dbReference type="EMBL" id="CAH0383703.1"/>
    </source>
</evidence>
<evidence type="ECO:0000256" key="3">
    <source>
        <dbReference type="ARBA" id="ARBA00023274"/>
    </source>
</evidence>
<dbReference type="Pfam" id="PF00366">
    <property type="entry name" value="Ribosomal_S17"/>
    <property type="match status" value="1"/>
</dbReference>
<dbReference type="InterPro" id="IPR039193">
    <property type="entry name" value="Ribosomal_uS17m_metazoa"/>
</dbReference>
<sequence>MAGSASKTFLLIGKCIPTSVEKAVSKVRVRRMELDTNLNCYFKKDEFYYAHDPEKVAKTGDVVLIQELPEKLTTIITHKLLNVVYKCGDVQDPITGKNVAGVDRGIVKFRDQIEKEDELYGKNPNRFEYDKAPPRGWQEDKKDFSHKKSYRKYNEDGKHQPYAIP</sequence>
<evidence type="ECO:0000256" key="1">
    <source>
        <dbReference type="ARBA" id="ARBA00010254"/>
    </source>
</evidence>
<feature type="region of interest" description="Disordered" evidence="4">
    <location>
        <begin position="123"/>
        <end position="165"/>
    </location>
</feature>
<protein>
    <recommendedName>
        <fullName evidence="7">Mitochondrial ribosomal protein S17</fullName>
    </recommendedName>
</protein>
<dbReference type="EMBL" id="OU963871">
    <property type="protein sequence ID" value="CAH0383703.1"/>
    <property type="molecule type" value="Genomic_DNA"/>
</dbReference>
<keyword evidence="3" id="KW-0687">Ribonucleoprotein</keyword>
<keyword evidence="2" id="KW-0689">Ribosomal protein</keyword>
<dbReference type="Proteomes" id="UP001152759">
    <property type="component" value="Chromosome 10"/>
</dbReference>
<dbReference type="PANTHER" id="PTHR24088">
    <property type="entry name" value="28S RIBOSOMAL PROTEIN S17, MITOCHONDRIAL"/>
    <property type="match status" value="1"/>
</dbReference>
<dbReference type="KEGG" id="btab:109040572"/>
<reference evidence="5" key="1">
    <citation type="submission" date="2021-12" db="EMBL/GenBank/DDBJ databases">
        <authorList>
            <person name="King R."/>
        </authorList>
    </citation>
    <scope>NUCLEOTIDE SEQUENCE</scope>
</reference>
<dbReference type="Gene3D" id="2.40.50.140">
    <property type="entry name" value="Nucleic acid-binding proteins"/>
    <property type="match status" value="1"/>
</dbReference>
<feature type="compositionally biased region" description="Basic and acidic residues" evidence="4">
    <location>
        <begin position="125"/>
        <end position="143"/>
    </location>
</feature>
<proteinExistence type="inferred from homology"/>
<evidence type="ECO:0008006" key="7">
    <source>
        <dbReference type="Google" id="ProtNLM"/>
    </source>
</evidence>
<dbReference type="PANTHER" id="PTHR24088:SF0">
    <property type="entry name" value="SMALL RIBOSOMAL SUBUNIT PROTEIN US17M"/>
    <property type="match status" value="1"/>
</dbReference>
<dbReference type="InterPro" id="IPR012340">
    <property type="entry name" value="NA-bd_OB-fold"/>
</dbReference>
<dbReference type="GO" id="GO:0005763">
    <property type="term" value="C:mitochondrial small ribosomal subunit"/>
    <property type="evidence" value="ECO:0007669"/>
    <property type="project" value="InterPro"/>
</dbReference>
<dbReference type="GO" id="GO:0003735">
    <property type="term" value="F:structural constituent of ribosome"/>
    <property type="evidence" value="ECO:0007669"/>
    <property type="project" value="InterPro"/>
</dbReference>
<comment type="similarity">
    <text evidence="1">Belongs to the universal ribosomal protein uS17 family.</text>
</comment>
<evidence type="ECO:0000256" key="2">
    <source>
        <dbReference type="ARBA" id="ARBA00022980"/>
    </source>
</evidence>
<dbReference type="AlphaFoldDB" id="A0A9P0A1C5"/>
<keyword evidence="6" id="KW-1185">Reference proteome</keyword>
<dbReference type="GO" id="GO:0032543">
    <property type="term" value="P:mitochondrial translation"/>
    <property type="evidence" value="ECO:0007669"/>
    <property type="project" value="TreeGrafter"/>
</dbReference>
<organism evidence="5 6">
    <name type="scientific">Bemisia tabaci</name>
    <name type="common">Sweetpotato whitefly</name>
    <name type="synonym">Aleurodes tabaci</name>
    <dbReference type="NCBI Taxonomy" id="7038"/>
    <lineage>
        <taxon>Eukaryota</taxon>
        <taxon>Metazoa</taxon>
        <taxon>Ecdysozoa</taxon>
        <taxon>Arthropoda</taxon>
        <taxon>Hexapoda</taxon>
        <taxon>Insecta</taxon>
        <taxon>Pterygota</taxon>
        <taxon>Neoptera</taxon>
        <taxon>Paraneoptera</taxon>
        <taxon>Hemiptera</taxon>
        <taxon>Sternorrhyncha</taxon>
        <taxon>Aleyrodoidea</taxon>
        <taxon>Aleyrodidae</taxon>
        <taxon>Aleyrodinae</taxon>
        <taxon>Bemisia</taxon>
    </lineage>
</organism>
<accession>A0A9P0A1C5</accession>
<dbReference type="SUPFAM" id="SSF50249">
    <property type="entry name" value="Nucleic acid-binding proteins"/>
    <property type="match status" value="1"/>
</dbReference>
<evidence type="ECO:0000256" key="4">
    <source>
        <dbReference type="SAM" id="MobiDB-lite"/>
    </source>
</evidence>